<sequence length="292" mass="31888">MSQADKAKRKQPARKGKGLAQPQERTVTIPCPDTESDEEANRILAREVPGWEKLDHDERAELLRLIRDHRKRGAPAKVTMTRKSDGGWSIEPTGTSEMLALLKLHETFSANSIDPVNARASELLKYLGSVGADNEARYNAALSFIESMKPQDQAEALLLVQMYCTHDAAIRALSQIGMSEWVATAQTFGNLATKLLGTSQRQMETLARMRRGGEQVVKHIHVDNRGGQAVIAEHVNQGGGTAKNEDQCHGAGNSVSGPSLLGHDAQGNGVPIPSRERAEAVPYARRDESRRA</sequence>
<comment type="caution">
    <text evidence="2">The sequence shown here is derived from an EMBL/GenBank/DDBJ whole genome shotgun (WGS) entry which is preliminary data.</text>
</comment>
<gene>
    <name evidence="2" type="ORF">I5E68_09625</name>
</gene>
<name>A0A931HD33_9SPHN</name>
<dbReference type="AlphaFoldDB" id="A0A931HD33"/>
<dbReference type="RefSeq" id="WP_197163246.1">
    <property type="nucleotide sequence ID" value="NZ_JADZGI010000001.1"/>
</dbReference>
<dbReference type="Proteomes" id="UP000617634">
    <property type="component" value="Unassembled WGS sequence"/>
</dbReference>
<feature type="compositionally biased region" description="Basic and acidic residues" evidence="1">
    <location>
        <begin position="274"/>
        <end position="292"/>
    </location>
</feature>
<proteinExistence type="predicted"/>
<reference evidence="2" key="1">
    <citation type="submission" date="2020-11" db="EMBL/GenBank/DDBJ databases">
        <title>Novosphingobium aureum sp. nov., a marine bacterium isolated from sediment of a salt flat.</title>
        <authorList>
            <person name="Yoo Y."/>
            <person name="Kim J.-J."/>
        </authorList>
    </citation>
    <scope>NUCLEOTIDE SEQUENCE</scope>
    <source>
        <strain evidence="2">YJ-S2-02</strain>
    </source>
</reference>
<keyword evidence="3" id="KW-1185">Reference proteome</keyword>
<dbReference type="EMBL" id="JADZGI010000001">
    <property type="protein sequence ID" value="MBH0113204.1"/>
    <property type="molecule type" value="Genomic_DNA"/>
</dbReference>
<feature type="region of interest" description="Disordered" evidence="1">
    <location>
        <begin position="1"/>
        <end position="38"/>
    </location>
</feature>
<evidence type="ECO:0000313" key="2">
    <source>
        <dbReference type="EMBL" id="MBH0113204.1"/>
    </source>
</evidence>
<evidence type="ECO:0000256" key="1">
    <source>
        <dbReference type="SAM" id="MobiDB-lite"/>
    </source>
</evidence>
<evidence type="ECO:0000313" key="3">
    <source>
        <dbReference type="Proteomes" id="UP000617634"/>
    </source>
</evidence>
<protein>
    <submittedName>
        <fullName evidence="2">Uncharacterized protein</fullName>
    </submittedName>
</protein>
<organism evidence="2 3">
    <name type="scientific">Novosphingobium aureum</name>
    <dbReference type="NCBI Taxonomy" id="2792964"/>
    <lineage>
        <taxon>Bacteria</taxon>
        <taxon>Pseudomonadati</taxon>
        <taxon>Pseudomonadota</taxon>
        <taxon>Alphaproteobacteria</taxon>
        <taxon>Sphingomonadales</taxon>
        <taxon>Sphingomonadaceae</taxon>
        <taxon>Novosphingobium</taxon>
    </lineage>
</organism>
<feature type="region of interest" description="Disordered" evidence="1">
    <location>
        <begin position="238"/>
        <end position="292"/>
    </location>
</feature>
<accession>A0A931HD33</accession>
<feature type="compositionally biased region" description="Basic residues" evidence="1">
    <location>
        <begin position="7"/>
        <end position="17"/>
    </location>
</feature>